<dbReference type="RefSeq" id="WP_092846710.1">
    <property type="nucleotide sequence ID" value="NZ_FOPY01000008.1"/>
</dbReference>
<sequence length="352" mass="39171">MLSNAAVLPLESQPLPNDTLSTEGLLGADVNEAWIKLPLLGQSAHRALDEVRLAEETQRASEAMLTTLDLIAPQAPHDRVRQVHNIDRSMETVAIKLRQYALGQSPADSRFGHEGRKRSEDVKGGIRDFMHFTAMAQTACRLQGQPSLVLLPHLVGLAMVRHKIEALWQEEGDVSSADTQYLTHEEIAAACELKLSSLRNAVSRGELPQSDGTCVPIRQALDWMLVRQRFLFLRLARSLPSQHINGKMASLWLDRQPTAEAVKTVSRLRLTLWRLGEPGILIAVNTGVRQCILTLPFAPPSLESHEIFVTDRSHDKAADLLRKGLGVSPSSPIWQVRTKSREAFEKLVAHWL</sequence>
<proteinExistence type="predicted"/>
<dbReference type="AlphaFoldDB" id="A0A1I3C9Y8"/>
<dbReference type="STRING" id="442341.SAMN04487959_10886"/>
<dbReference type="Proteomes" id="UP000199040">
    <property type="component" value="Unassembled WGS sequence"/>
</dbReference>
<reference evidence="1 2" key="1">
    <citation type="submission" date="2016-10" db="EMBL/GenBank/DDBJ databases">
        <authorList>
            <person name="de Groot N.N."/>
        </authorList>
    </citation>
    <scope>NUCLEOTIDE SEQUENCE [LARGE SCALE GENOMIC DNA]</scope>
    <source>
        <strain evidence="1 2">CGMCC 1.6848</strain>
    </source>
</reference>
<accession>A0A1I3C9Y8</accession>
<gene>
    <name evidence="1" type="ORF">SAMN04487959_10886</name>
</gene>
<evidence type="ECO:0000313" key="1">
    <source>
        <dbReference type="EMBL" id="SFH71233.1"/>
    </source>
</evidence>
<evidence type="ECO:0000313" key="2">
    <source>
        <dbReference type="Proteomes" id="UP000199040"/>
    </source>
</evidence>
<protein>
    <submittedName>
        <fullName evidence="1">Uncharacterized protein</fullName>
    </submittedName>
</protein>
<dbReference type="EMBL" id="FOPY01000008">
    <property type="protein sequence ID" value="SFH71233.1"/>
    <property type="molecule type" value="Genomic_DNA"/>
</dbReference>
<name>A0A1I3C9Y8_9GAMM</name>
<keyword evidence="2" id="KW-1185">Reference proteome</keyword>
<organism evidence="1 2">
    <name type="scientific">Modicisalibacter xianhensis</name>
    <dbReference type="NCBI Taxonomy" id="442341"/>
    <lineage>
        <taxon>Bacteria</taxon>
        <taxon>Pseudomonadati</taxon>
        <taxon>Pseudomonadota</taxon>
        <taxon>Gammaproteobacteria</taxon>
        <taxon>Oceanospirillales</taxon>
        <taxon>Halomonadaceae</taxon>
        <taxon>Modicisalibacter</taxon>
    </lineage>
</organism>